<keyword evidence="2" id="KW-1185">Reference proteome</keyword>
<dbReference type="PROSITE" id="PS51257">
    <property type="entry name" value="PROKAR_LIPOPROTEIN"/>
    <property type="match status" value="1"/>
</dbReference>
<sequence length="359" mass="42287">MNKMKLIRHSLVCIFLFPLLLGCVQKRDSSKVLASEKHENTIEESITLKINGVSFVASKDSILPQNILPLKEIHANYAAVMPFAFIKSLGHPEIIYNQQRQWFGETKQGAKQYINMLHKNNIQVMMKPQIWVWNGEFTGLLKMASENDWLELENSYRNFILDFAKVAEAENVELFCIGTELEKFIEHRPEYWRNLIVKIRMVYQGKLTYAANWDEYKRVPFWKDLDYIGVDAYFPISENKTPTVEESKKGWQRWKDEIKTFSEKENKKILFTEYGYRSVDFAGKEPWRSDREMTSLNLEAQANLLEGLYQSVWEEDWFAGGFLWKWFISHENVGGENDNQFTPQNKPAEAVVKKYYLQK</sequence>
<evidence type="ECO:0000313" key="2">
    <source>
        <dbReference type="Proteomes" id="UP000006049"/>
    </source>
</evidence>
<reference evidence="1 2" key="1">
    <citation type="submission" date="2012-06" db="EMBL/GenBank/DDBJ databases">
        <title>The complete genome of Aequorivita sublithincola DSM 14238.</title>
        <authorList>
            <consortium name="US DOE Joint Genome Institute (JGI-PGF)"/>
            <person name="Lucas S."/>
            <person name="Copeland A."/>
            <person name="Lapidus A."/>
            <person name="Goodwin L."/>
            <person name="Pitluck S."/>
            <person name="Peters L."/>
            <person name="Munk A.C.C."/>
            <person name="Kyrpides N."/>
            <person name="Mavromatis K."/>
            <person name="Pagani I."/>
            <person name="Ivanova N."/>
            <person name="Ovchinnikova G."/>
            <person name="Zeytun A."/>
            <person name="Detter J.C."/>
            <person name="Han C."/>
            <person name="Land M."/>
            <person name="Hauser L."/>
            <person name="Markowitz V."/>
            <person name="Cheng J.-F."/>
            <person name="Hugenholtz P."/>
            <person name="Woyke T."/>
            <person name="Wu D."/>
            <person name="Tindall B."/>
            <person name="Faehnrich R."/>
            <person name="Brambilla E."/>
            <person name="Klenk H.-P."/>
            <person name="Eisen J.A."/>
        </authorList>
    </citation>
    <scope>NUCLEOTIDE SEQUENCE [LARGE SCALE GENOMIC DNA]</scope>
    <source>
        <strain evidence="2">DSM 14238 / LMG 21431 / ACAM 643 / 9-3</strain>
    </source>
</reference>
<dbReference type="InterPro" id="IPR017853">
    <property type="entry name" value="GH"/>
</dbReference>
<dbReference type="RefSeq" id="WP_014781446.1">
    <property type="nucleotide sequence ID" value="NC_018013.1"/>
</dbReference>
<dbReference type="InterPro" id="IPR055151">
    <property type="entry name" value="GH113"/>
</dbReference>
<evidence type="ECO:0000313" key="1">
    <source>
        <dbReference type="EMBL" id="AFL80188.1"/>
    </source>
</evidence>
<dbReference type="eggNOG" id="COG2357">
    <property type="taxonomic scope" value="Bacteria"/>
</dbReference>
<dbReference type="AlphaFoldDB" id="I3YT70"/>
<dbReference type="Gene3D" id="3.20.20.80">
    <property type="entry name" value="Glycosidases"/>
    <property type="match status" value="1"/>
</dbReference>
<organism evidence="1 2">
    <name type="scientific">Aequorivita sublithincola (strain DSM 14238 / LMG 21431 / ACAM 643 / 9-3)</name>
    <dbReference type="NCBI Taxonomy" id="746697"/>
    <lineage>
        <taxon>Bacteria</taxon>
        <taxon>Pseudomonadati</taxon>
        <taxon>Bacteroidota</taxon>
        <taxon>Flavobacteriia</taxon>
        <taxon>Flavobacteriales</taxon>
        <taxon>Flavobacteriaceae</taxon>
        <taxon>Aequorivita</taxon>
    </lineage>
</organism>
<evidence type="ECO:0008006" key="3">
    <source>
        <dbReference type="Google" id="ProtNLM"/>
    </source>
</evidence>
<protein>
    <recommendedName>
        <fullName evidence="3">Glycoside hydrolase</fullName>
    </recommendedName>
</protein>
<proteinExistence type="predicted"/>
<gene>
    <name evidence="1" type="ordered locus">Aeqsu_0680</name>
</gene>
<dbReference type="Pfam" id="PF22612">
    <property type="entry name" value="GH113"/>
    <property type="match status" value="1"/>
</dbReference>
<dbReference type="KEGG" id="asl:Aeqsu_0680"/>
<name>I3YT70_AEQSU</name>
<dbReference type="PATRIC" id="fig|746697.3.peg.678"/>
<dbReference type="SUPFAM" id="SSF51445">
    <property type="entry name" value="(Trans)glycosidases"/>
    <property type="match status" value="1"/>
</dbReference>
<dbReference type="HOGENOM" id="CLU_074032_0_0_10"/>
<dbReference type="Proteomes" id="UP000006049">
    <property type="component" value="Chromosome"/>
</dbReference>
<dbReference type="CDD" id="cd19608">
    <property type="entry name" value="GH113_mannanase-like"/>
    <property type="match status" value="1"/>
</dbReference>
<accession>I3YT70</accession>
<dbReference type="EMBL" id="CP003280">
    <property type="protein sequence ID" value="AFL80188.1"/>
    <property type="molecule type" value="Genomic_DNA"/>
</dbReference>
<dbReference type="STRING" id="746697.Aeqsu_0680"/>